<evidence type="ECO:0000256" key="2">
    <source>
        <dbReference type="ARBA" id="ARBA00022448"/>
    </source>
</evidence>
<keyword evidence="3 6" id="KW-0812">Transmembrane</keyword>
<dbReference type="InterPro" id="IPR002067">
    <property type="entry name" value="MCP"/>
</dbReference>
<dbReference type="PANTHER" id="PTHR24089">
    <property type="entry name" value="SOLUTE CARRIER FAMILY 25"/>
    <property type="match status" value="1"/>
</dbReference>
<accession>A0AAN7TYN9</accession>
<keyword evidence="10" id="KW-1185">Reference proteome</keyword>
<feature type="repeat" description="Solcar" evidence="6">
    <location>
        <begin position="413"/>
        <end position="502"/>
    </location>
</feature>
<dbReference type="SUPFAM" id="SSF103506">
    <property type="entry name" value="Mitochondrial carrier"/>
    <property type="match status" value="1"/>
</dbReference>
<comment type="subcellular location">
    <subcellularLocation>
        <location evidence="1">Membrane</location>
        <topology evidence="1">Multi-pass membrane protein</topology>
    </subcellularLocation>
</comment>
<evidence type="ECO:0000256" key="8">
    <source>
        <dbReference type="SAM" id="MobiDB-lite"/>
    </source>
</evidence>
<evidence type="ECO:0000256" key="4">
    <source>
        <dbReference type="ARBA" id="ARBA00022737"/>
    </source>
</evidence>
<comment type="similarity">
    <text evidence="7">Belongs to the mitochondrial carrier (TC 2.A.29) family.</text>
</comment>
<feature type="region of interest" description="Disordered" evidence="8">
    <location>
        <begin position="340"/>
        <end position="370"/>
    </location>
</feature>
<proteinExistence type="inferred from homology"/>
<evidence type="ECO:0000313" key="10">
    <source>
        <dbReference type="Proteomes" id="UP001344447"/>
    </source>
</evidence>
<evidence type="ECO:0000256" key="3">
    <source>
        <dbReference type="ARBA" id="ARBA00022692"/>
    </source>
</evidence>
<evidence type="ECO:0000256" key="6">
    <source>
        <dbReference type="PROSITE-ProRule" id="PRU00282"/>
    </source>
</evidence>
<dbReference type="EMBL" id="JAVFKY010000004">
    <property type="protein sequence ID" value="KAK5577720.1"/>
    <property type="molecule type" value="Genomic_DNA"/>
</dbReference>
<reference evidence="9 10" key="1">
    <citation type="submission" date="2023-11" db="EMBL/GenBank/DDBJ databases">
        <title>Dfirmibasis_genome.</title>
        <authorList>
            <person name="Edelbroek B."/>
            <person name="Kjellin J."/>
            <person name="Jerlstrom-Hultqvist J."/>
            <person name="Soderbom F."/>
        </authorList>
    </citation>
    <scope>NUCLEOTIDE SEQUENCE [LARGE SCALE GENOMIC DNA]</scope>
    <source>
        <strain evidence="9 10">TNS-C-14</strain>
    </source>
</reference>
<feature type="compositionally biased region" description="Low complexity" evidence="8">
    <location>
        <begin position="343"/>
        <end position="360"/>
    </location>
</feature>
<evidence type="ECO:0000256" key="7">
    <source>
        <dbReference type="RuleBase" id="RU000488"/>
    </source>
</evidence>
<evidence type="ECO:0008006" key="11">
    <source>
        <dbReference type="Google" id="ProtNLM"/>
    </source>
</evidence>
<dbReference type="GO" id="GO:0016020">
    <property type="term" value="C:membrane"/>
    <property type="evidence" value="ECO:0007669"/>
    <property type="project" value="UniProtKB-SubCell"/>
</dbReference>
<comment type="caution">
    <text evidence="9">The sequence shown here is derived from an EMBL/GenBank/DDBJ whole genome shotgun (WGS) entry which is preliminary data.</text>
</comment>
<dbReference type="Gene3D" id="1.50.40.10">
    <property type="entry name" value="Mitochondrial carrier domain"/>
    <property type="match status" value="1"/>
</dbReference>
<dbReference type="Pfam" id="PF00153">
    <property type="entry name" value="Mito_carr"/>
    <property type="match status" value="3"/>
</dbReference>
<dbReference type="AlphaFoldDB" id="A0AAN7TYN9"/>
<protein>
    <recommendedName>
        <fullName evidence="11">Mitochondrial substrate carrier family protein</fullName>
    </recommendedName>
</protein>
<dbReference type="PROSITE" id="PS50920">
    <property type="entry name" value="SOLCAR"/>
    <property type="match status" value="3"/>
</dbReference>
<keyword evidence="2 7" id="KW-0813">Transport</keyword>
<keyword evidence="5 6" id="KW-0472">Membrane</keyword>
<dbReference type="Proteomes" id="UP001344447">
    <property type="component" value="Unassembled WGS sequence"/>
</dbReference>
<feature type="repeat" description="Solcar" evidence="6">
    <location>
        <begin position="235"/>
        <end position="327"/>
    </location>
</feature>
<sequence length="509" mass="55505">MNSSDFKKNFKESTENNSNNYRQLSKTLNTYKSLKNGNNIANSLIIQLNNNVNNTLNNEKSIKPSVKLINLKNNNIITKNGILNNIIKNDNDLNGNNKKNNKNSKLDVSKKSISKENVNYLVSGSIAGAISRSATAGFERLTIIQQVQGMSQNLSQGYVGCMAALKEMVKREGFKSIWKGNGANIVKVSPNSGIRFLTYEFCKKHFLDNPSSSSSIENGIDGSGVGCGGGSEMKMTVPQTMFSGAMAGLTSTFLTYPLDVVRIRLSLQGSCSNDYASHRYNGITHSFFKIHKDEGVKGLYKGLGTSIASIVPWVSISFATYEGFKIVCKKMILNYQFPSTKPSSSSSSSSSSSQTNNNNYKHNEYDNELGENDTNLTIASGFPTIESTMTSSPLIASVATSSAAEENELKKGVNMICDFVCGALSGAVTMTVCYPLDVLRRRMMIQGIGGNIVLYKNGWDATKKILNKEGLSAFYHGIIPAYFKVVPTVAISFAVYEICKDLGSSKQQK</sequence>
<evidence type="ECO:0000256" key="1">
    <source>
        <dbReference type="ARBA" id="ARBA00004141"/>
    </source>
</evidence>
<dbReference type="InterPro" id="IPR018108">
    <property type="entry name" value="MCP_transmembrane"/>
</dbReference>
<gene>
    <name evidence="9" type="ORF">RB653_002665</name>
</gene>
<dbReference type="PRINTS" id="PR00926">
    <property type="entry name" value="MITOCARRIER"/>
</dbReference>
<dbReference type="InterPro" id="IPR023395">
    <property type="entry name" value="MCP_dom_sf"/>
</dbReference>
<name>A0AAN7TYN9_9MYCE</name>
<feature type="repeat" description="Solcar" evidence="6">
    <location>
        <begin position="115"/>
        <end position="205"/>
    </location>
</feature>
<keyword evidence="4" id="KW-0677">Repeat</keyword>
<organism evidence="9 10">
    <name type="scientific">Dictyostelium firmibasis</name>
    <dbReference type="NCBI Taxonomy" id="79012"/>
    <lineage>
        <taxon>Eukaryota</taxon>
        <taxon>Amoebozoa</taxon>
        <taxon>Evosea</taxon>
        <taxon>Eumycetozoa</taxon>
        <taxon>Dictyostelia</taxon>
        <taxon>Dictyosteliales</taxon>
        <taxon>Dictyosteliaceae</taxon>
        <taxon>Dictyostelium</taxon>
    </lineage>
</organism>
<evidence type="ECO:0000256" key="5">
    <source>
        <dbReference type="ARBA" id="ARBA00023136"/>
    </source>
</evidence>
<evidence type="ECO:0000313" key="9">
    <source>
        <dbReference type="EMBL" id="KAK5577720.1"/>
    </source>
</evidence>
<dbReference type="GO" id="GO:0055085">
    <property type="term" value="P:transmembrane transport"/>
    <property type="evidence" value="ECO:0007669"/>
    <property type="project" value="InterPro"/>
</dbReference>